<sequence>MMEQGVKAGFAQGLALLLPATSAVMGILLLVPVAPQMMQAFADVPGVEFLVPVLLTLPGLCIALFSPVAGLLGDRLGRKRLLIGAMLVYGLAGMAPLALSDIHQILASRVLVGVCEALIMTLSTTLIGDLFTGQTRERWLSSQTAVASISALLFLALGGLLGRQGWQAPFLIYGLAWPMALAVLLLVREPLRVDRVVPGWSALPGRHVLLTSVTTILAAILFYTIQINVSTVLPGFGVTDPAKIGLFSALASIGTPLGSLIFWTVAQRDVRLLLGLEFALMAAAFLAMAHAPDAIWFILAAFAGQVAAGLLLPTLLTWAMSALAFEVRGRGMGLWQSSFAIGQFLSALVVPALAAVTGGTVNAFPVIAAGALLVGMLSLLLLFRSRWSPA</sequence>
<dbReference type="Pfam" id="PF07690">
    <property type="entry name" value="MFS_1"/>
    <property type="match status" value="1"/>
</dbReference>
<feature type="transmembrane region" description="Helical" evidence="6">
    <location>
        <begin position="272"/>
        <end position="289"/>
    </location>
</feature>
<dbReference type="InterPro" id="IPR011701">
    <property type="entry name" value="MFS"/>
</dbReference>
<feature type="domain" description="Major facilitator superfamily (MFS) profile" evidence="7">
    <location>
        <begin position="8"/>
        <end position="386"/>
    </location>
</feature>
<dbReference type="GO" id="GO:0005886">
    <property type="term" value="C:plasma membrane"/>
    <property type="evidence" value="ECO:0007669"/>
    <property type="project" value="UniProtKB-SubCell"/>
</dbReference>
<dbReference type="Gene3D" id="1.20.1250.20">
    <property type="entry name" value="MFS general substrate transporter like domains"/>
    <property type="match status" value="1"/>
</dbReference>
<evidence type="ECO:0000256" key="1">
    <source>
        <dbReference type="ARBA" id="ARBA00004651"/>
    </source>
</evidence>
<dbReference type="Proteomes" id="UP000234752">
    <property type="component" value="Chromosome eg_2"/>
</dbReference>
<dbReference type="CDD" id="cd17473">
    <property type="entry name" value="MFS_arabinose_efflux_permease_like"/>
    <property type="match status" value="1"/>
</dbReference>
<evidence type="ECO:0000313" key="8">
    <source>
        <dbReference type="EMBL" id="AUN32428.1"/>
    </source>
</evidence>
<dbReference type="PANTHER" id="PTHR43124">
    <property type="entry name" value="PURINE EFFLUX PUMP PBUE"/>
    <property type="match status" value="1"/>
</dbReference>
<evidence type="ECO:0000256" key="5">
    <source>
        <dbReference type="ARBA" id="ARBA00023136"/>
    </source>
</evidence>
<dbReference type="InterPro" id="IPR036259">
    <property type="entry name" value="MFS_trans_sf"/>
</dbReference>
<dbReference type="PROSITE" id="PS50850">
    <property type="entry name" value="MFS"/>
    <property type="match status" value="1"/>
</dbReference>
<organism evidence="8 9">
    <name type="scientific">Niveispirillum cyanobacteriorum</name>
    <dbReference type="NCBI Taxonomy" id="1612173"/>
    <lineage>
        <taxon>Bacteria</taxon>
        <taxon>Pseudomonadati</taxon>
        <taxon>Pseudomonadota</taxon>
        <taxon>Alphaproteobacteria</taxon>
        <taxon>Rhodospirillales</taxon>
        <taxon>Azospirillaceae</taxon>
        <taxon>Niveispirillum</taxon>
    </lineage>
</organism>
<keyword evidence="4 6" id="KW-1133">Transmembrane helix</keyword>
<dbReference type="OrthoDB" id="9812221at2"/>
<feature type="transmembrane region" description="Helical" evidence="6">
    <location>
        <begin position="208"/>
        <end position="225"/>
    </location>
</feature>
<evidence type="ECO:0000256" key="6">
    <source>
        <dbReference type="SAM" id="Phobius"/>
    </source>
</evidence>
<feature type="transmembrane region" description="Helical" evidence="6">
    <location>
        <begin position="144"/>
        <end position="162"/>
    </location>
</feature>
<gene>
    <name evidence="8" type="ORF">C0V82_18840</name>
</gene>
<dbReference type="EMBL" id="CP025612">
    <property type="protein sequence ID" value="AUN32428.1"/>
    <property type="molecule type" value="Genomic_DNA"/>
</dbReference>
<feature type="transmembrane region" description="Helical" evidence="6">
    <location>
        <begin position="81"/>
        <end position="99"/>
    </location>
</feature>
<keyword evidence="9" id="KW-1185">Reference proteome</keyword>
<feature type="transmembrane region" description="Helical" evidence="6">
    <location>
        <begin position="295"/>
        <end position="325"/>
    </location>
</feature>
<dbReference type="InterPro" id="IPR001958">
    <property type="entry name" value="Tet-R_TetA/multi-R_MdtG-like"/>
</dbReference>
<dbReference type="PRINTS" id="PR01035">
    <property type="entry name" value="TCRTETA"/>
</dbReference>
<evidence type="ECO:0000256" key="2">
    <source>
        <dbReference type="ARBA" id="ARBA00022475"/>
    </source>
</evidence>
<dbReference type="RefSeq" id="WP_102113966.1">
    <property type="nucleotide sequence ID" value="NZ_BMGN01000007.1"/>
</dbReference>
<feature type="transmembrane region" description="Helical" evidence="6">
    <location>
        <begin position="363"/>
        <end position="383"/>
    </location>
</feature>
<evidence type="ECO:0000256" key="3">
    <source>
        <dbReference type="ARBA" id="ARBA00022692"/>
    </source>
</evidence>
<accession>A0A2K9NH58</accession>
<feature type="transmembrane region" description="Helical" evidence="6">
    <location>
        <begin position="168"/>
        <end position="187"/>
    </location>
</feature>
<feature type="transmembrane region" description="Helical" evidence="6">
    <location>
        <begin position="245"/>
        <end position="265"/>
    </location>
</feature>
<dbReference type="SUPFAM" id="SSF103473">
    <property type="entry name" value="MFS general substrate transporter"/>
    <property type="match status" value="1"/>
</dbReference>
<feature type="transmembrane region" description="Helical" evidence="6">
    <location>
        <begin position="337"/>
        <end position="357"/>
    </location>
</feature>
<dbReference type="InterPro" id="IPR020846">
    <property type="entry name" value="MFS_dom"/>
</dbReference>
<keyword evidence="2" id="KW-1003">Cell membrane</keyword>
<evidence type="ECO:0000259" key="7">
    <source>
        <dbReference type="PROSITE" id="PS50850"/>
    </source>
</evidence>
<dbReference type="PANTHER" id="PTHR43124:SF3">
    <property type="entry name" value="CHLORAMPHENICOL EFFLUX PUMP RV0191"/>
    <property type="match status" value="1"/>
</dbReference>
<proteinExistence type="predicted"/>
<feature type="transmembrane region" description="Helical" evidence="6">
    <location>
        <begin position="111"/>
        <end position="132"/>
    </location>
</feature>
<dbReference type="GO" id="GO:0022857">
    <property type="term" value="F:transmembrane transporter activity"/>
    <property type="evidence" value="ECO:0007669"/>
    <property type="project" value="InterPro"/>
</dbReference>
<dbReference type="InterPro" id="IPR050189">
    <property type="entry name" value="MFS_Efflux_Transporters"/>
</dbReference>
<dbReference type="KEGG" id="ncb:C0V82_18840"/>
<keyword evidence="5 6" id="KW-0472">Membrane</keyword>
<feature type="transmembrane region" description="Helical" evidence="6">
    <location>
        <begin position="47"/>
        <end position="69"/>
    </location>
</feature>
<dbReference type="AlphaFoldDB" id="A0A2K9NH58"/>
<name>A0A2K9NH58_9PROT</name>
<protein>
    <submittedName>
        <fullName evidence="8">MFS transporter</fullName>
    </submittedName>
</protein>
<comment type="subcellular location">
    <subcellularLocation>
        <location evidence="1">Cell membrane</location>
        <topology evidence="1">Multi-pass membrane protein</topology>
    </subcellularLocation>
</comment>
<evidence type="ECO:0000256" key="4">
    <source>
        <dbReference type="ARBA" id="ARBA00022989"/>
    </source>
</evidence>
<reference evidence="8 9" key="1">
    <citation type="submission" date="2017-12" db="EMBL/GenBank/DDBJ databases">
        <title>Genomes of bacteria within cyanobacterial aggregates.</title>
        <authorList>
            <person name="Cai H."/>
        </authorList>
    </citation>
    <scope>NUCLEOTIDE SEQUENCE [LARGE SCALE GENOMIC DNA]</scope>
    <source>
        <strain evidence="8 9">TH16</strain>
    </source>
</reference>
<keyword evidence="3 6" id="KW-0812">Transmembrane</keyword>
<evidence type="ECO:0000313" key="9">
    <source>
        <dbReference type="Proteomes" id="UP000234752"/>
    </source>
</evidence>